<dbReference type="SUPFAM" id="SSF51690">
    <property type="entry name" value="Nicotinate/Quinolinate PRTase C-terminal domain-like"/>
    <property type="match status" value="1"/>
</dbReference>
<dbReference type="InterPro" id="IPR040727">
    <property type="entry name" value="NAPRTase_N"/>
</dbReference>
<keyword evidence="6 8" id="KW-0662">Pyridine nucleotide biosynthesis</keyword>
<evidence type="ECO:0000256" key="4">
    <source>
        <dbReference type="ARBA" id="ARBA00022553"/>
    </source>
</evidence>
<evidence type="ECO:0000256" key="5">
    <source>
        <dbReference type="ARBA" id="ARBA00022598"/>
    </source>
</evidence>
<evidence type="ECO:0000313" key="11">
    <source>
        <dbReference type="EMBL" id="KAK1925352.1"/>
    </source>
</evidence>
<keyword evidence="12" id="KW-1185">Reference proteome</keyword>
<evidence type="ECO:0000259" key="10">
    <source>
        <dbReference type="Pfam" id="PF17767"/>
    </source>
</evidence>
<evidence type="ECO:0000256" key="3">
    <source>
        <dbReference type="ARBA" id="ARBA00013236"/>
    </source>
</evidence>
<proteinExistence type="inferred from homology"/>
<dbReference type="EMBL" id="JAODAN010000003">
    <property type="protein sequence ID" value="KAK1925352.1"/>
    <property type="molecule type" value="Genomic_DNA"/>
</dbReference>
<keyword evidence="5 8" id="KW-0436">Ligase</keyword>
<dbReference type="SUPFAM" id="SSF54675">
    <property type="entry name" value="Nicotinate/Quinolinate PRTase N-terminal domain-like"/>
    <property type="match status" value="1"/>
</dbReference>
<dbReference type="PIRSF" id="PIRSF000484">
    <property type="entry name" value="NAPRT"/>
    <property type="match status" value="1"/>
</dbReference>
<dbReference type="InterPro" id="IPR007229">
    <property type="entry name" value="Nic_PRibTrfase-Fam"/>
</dbReference>
<evidence type="ECO:0000259" key="9">
    <source>
        <dbReference type="Pfam" id="PF04095"/>
    </source>
</evidence>
<keyword evidence="4" id="KW-0597">Phosphoprotein</keyword>
<dbReference type="InterPro" id="IPR006406">
    <property type="entry name" value="Nic_PRibTrfase"/>
</dbReference>
<dbReference type="Proteomes" id="UP001182556">
    <property type="component" value="Unassembled WGS sequence"/>
</dbReference>
<evidence type="ECO:0000313" key="12">
    <source>
        <dbReference type="Proteomes" id="UP001182556"/>
    </source>
</evidence>
<accession>A0AAD9FSD0</accession>
<evidence type="ECO:0000256" key="7">
    <source>
        <dbReference type="ARBA" id="ARBA00048668"/>
    </source>
</evidence>
<dbReference type="GO" id="GO:0004516">
    <property type="term" value="F:nicotinate phosphoribosyltransferase activity"/>
    <property type="evidence" value="ECO:0007669"/>
    <property type="project" value="UniProtKB-UniRule"/>
</dbReference>
<comment type="catalytic activity">
    <reaction evidence="7 8">
        <text>5-phospho-alpha-D-ribose 1-diphosphate + nicotinate + ATP + H2O = nicotinate beta-D-ribonucleotide + ADP + phosphate + diphosphate</text>
        <dbReference type="Rhea" id="RHEA:36163"/>
        <dbReference type="ChEBI" id="CHEBI:15377"/>
        <dbReference type="ChEBI" id="CHEBI:30616"/>
        <dbReference type="ChEBI" id="CHEBI:32544"/>
        <dbReference type="ChEBI" id="CHEBI:33019"/>
        <dbReference type="ChEBI" id="CHEBI:43474"/>
        <dbReference type="ChEBI" id="CHEBI:57502"/>
        <dbReference type="ChEBI" id="CHEBI:58017"/>
        <dbReference type="ChEBI" id="CHEBI:456216"/>
        <dbReference type="EC" id="6.3.4.21"/>
    </reaction>
</comment>
<evidence type="ECO:0000256" key="2">
    <source>
        <dbReference type="ARBA" id="ARBA00010897"/>
    </source>
</evidence>
<dbReference type="NCBIfam" id="TIGR01514">
    <property type="entry name" value="NAPRTase"/>
    <property type="match status" value="1"/>
</dbReference>
<keyword evidence="11" id="KW-0328">Glycosyltransferase</keyword>
<sequence length="450" mass="50546">MTGHFELPPEEVDIPFSILDTDLYKLTMQNAVLHHFHDAVVTIKFTNRSPQMLFSRACFEWVQEHINKLETVRLTDEERVALAKACPYFSDKYLDYLASIRLNPREQVQLTFVPKEGEDMGEIACVIHGLWRDCILYEVPIMSIMSEGYFKIVDTDWNYDGQQEKAKEKALALLNSSAPTRSLLFSEFGTRRRRSFRAHDMVMRGLIEGHNEWKANGGTGGGLAGTSNVYLALKYGIKPSGTIAHEWIMAIGAIHGYKGANGRAMDMWEQVYPPGPNAPPLTMLTDTFTAQAFFVDFISNPERALRWGSLRQDSGDPFKFVREAKEAYRKVEDAAGVKREDDIVAKGKRIIFSDGLDVDSAVALQKGCDEIGMAAAFGIGTFLSNDFRKASDPDQVSKPLNIVIKLNKINGKDAVKLSDDKGKYTGNVEEVKRVQEELGLPHEHEDTRRG</sequence>
<dbReference type="InterPro" id="IPR041525">
    <property type="entry name" value="N/Namide_PRibTrfase"/>
</dbReference>
<comment type="pathway">
    <text evidence="1 8">Cofactor biosynthesis; NAD(+) biosynthesis; nicotinate D-ribonucleotide from nicotinate: step 1/1.</text>
</comment>
<gene>
    <name evidence="11" type="ORF">DB88DRAFT_483666</name>
</gene>
<dbReference type="GO" id="GO:0034355">
    <property type="term" value="P:NAD+ biosynthetic process via the salvage pathway"/>
    <property type="evidence" value="ECO:0007669"/>
    <property type="project" value="TreeGrafter"/>
</dbReference>
<comment type="similarity">
    <text evidence="2 8">Belongs to the NAPRTase family.</text>
</comment>
<dbReference type="EC" id="6.3.4.21" evidence="3 8"/>
<name>A0AAD9FSD0_PAPLA</name>
<comment type="caution">
    <text evidence="11">The sequence shown here is derived from an EMBL/GenBank/DDBJ whole genome shotgun (WGS) entry which is preliminary data.</text>
</comment>
<dbReference type="GO" id="GO:0005829">
    <property type="term" value="C:cytosol"/>
    <property type="evidence" value="ECO:0007669"/>
    <property type="project" value="TreeGrafter"/>
</dbReference>
<dbReference type="GO" id="GO:0016757">
    <property type="term" value="F:glycosyltransferase activity"/>
    <property type="evidence" value="ECO:0007669"/>
    <property type="project" value="UniProtKB-KW"/>
</dbReference>
<organism evidence="11 12">
    <name type="scientific">Papiliotrema laurentii</name>
    <name type="common">Cryptococcus laurentii</name>
    <dbReference type="NCBI Taxonomy" id="5418"/>
    <lineage>
        <taxon>Eukaryota</taxon>
        <taxon>Fungi</taxon>
        <taxon>Dikarya</taxon>
        <taxon>Basidiomycota</taxon>
        <taxon>Agaricomycotina</taxon>
        <taxon>Tremellomycetes</taxon>
        <taxon>Tremellales</taxon>
        <taxon>Rhynchogastremaceae</taxon>
        <taxon>Papiliotrema</taxon>
    </lineage>
</organism>
<dbReference type="Pfam" id="PF04095">
    <property type="entry name" value="NAPRTase"/>
    <property type="match status" value="1"/>
</dbReference>
<evidence type="ECO:0000256" key="8">
    <source>
        <dbReference type="RuleBase" id="RU003838"/>
    </source>
</evidence>
<comment type="function">
    <text evidence="8">Catalyzes the synthesis of beta-nicotinate D-ribonucleotide from nicotinate and 5-phospho-D-ribose 1-phosphate at the expense of ATP.</text>
</comment>
<dbReference type="InterPro" id="IPR036068">
    <property type="entry name" value="Nicotinate_pribotase-like_C"/>
</dbReference>
<keyword evidence="11" id="KW-0808">Transferase</keyword>
<dbReference type="PANTHER" id="PTHR11098:SF1">
    <property type="entry name" value="NICOTINATE PHOSPHORIBOSYLTRANSFERASE"/>
    <property type="match status" value="1"/>
</dbReference>
<dbReference type="Gene3D" id="3.20.140.10">
    <property type="entry name" value="nicotinate phosphoribosyltransferase"/>
    <property type="match status" value="1"/>
</dbReference>
<comment type="PTM">
    <text evidence="8">Transiently phosphorylated on a His residue during the reaction cycle. Phosphorylation strongly increases the affinity for substrates and increases the rate of nicotinate D-ribonucleotide production. Dephosphorylation regenerates the low-affinity form of the enzyme, leading to product release.</text>
</comment>
<dbReference type="Pfam" id="PF17767">
    <property type="entry name" value="NAPRTase_N"/>
    <property type="match status" value="1"/>
</dbReference>
<protein>
    <recommendedName>
        <fullName evidence="3 8">Nicotinate phosphoribosyltransferase</fullName>
        <ecNumber evidence="3 8">6.3.4.21</ecNumber>
    </recommendedName>
</protein>
<dbReference type="PANTHER" id="PTHR11098">
    <property type="entry name" value="NICOTINATE PHOSPHORIBOSYLTRANSFERASE"/>
    <property type="match status" value="1"/>
</dbReference>
<evidence type="ECO:0000256" key="6">
    <source>
        <dbReference type="ARBA" id="ARBA00022642"/>
    </source>
</evidence>
<reference evidence="11" key="1">
    <citation type="submission" date="2023-02" db="EMBL/GenBank/DDBJ databases">
        <title>Identification and recombinant expression of a fungal hydrolase from Papiliotrema laurentii that hydrolyzes apple cutin and clears colloidal polyester polyurethane.</title>
        <authorList>
            <consortium name="DOE Joint Genome Institute"/>
            <person name="Roman V.A."/>
            <person name="Bojanowski C."/>
            <person name="Crable B.R."/>
            <person name="Wagner D.N."/>
            <person name="Hung C.S."/>
            <person name="Nadeau L.J."/>
            <person name="Schratz L."/>
            <person name="Haridas S."/>
            <person name="Pangilinan J."/>
            <person name="Lipzen A."/>
            <person name="Na H."/>
            <person name="Yan M."/>
            <person name="Ng V."/>
            <person name="Grigoriev I.V."/>
            <person name="Spatafora J.W."/>
            <person name="Barlow D."/>
            <person name="Biffinger J."/>
            <person name="Kelley-Loughnane N."/>
            <person name="Varaljay V.A."/>
            <person name="Crookes-Goodson W.J."/>
        </authorList>
    </citation>
    <scope>NUCLEOTIDE SEQUENCE</scope>
    <source>
        <strain evidence="11">5307AH</strain>
    </source>
</reference>
<feature type="domain" description="Nicotinate/nicotinamide phosphoribosyltransferase" evidence="9">
    <location>
        <begin position="185"/>
        <end position="441"/>
    </location>
</feature>
<feature type="domain" description="Nicotinate phosphoribosyltransferase N-terminal" evidence="10">
    <location>
        <begin position="19"/>
        <end position="146"/>
    </location>
</feature>
<evidence type="ECO:0000256" key="1">
    <source>
        <dbReference type="ARBA" id="ARBA00004952"/>
    </source>
</evidence>
<dbReference type="AlphaFoldDB" id="A0AAD9FSD0"/>